<keyword evidence="4" id="KW-1185">Reference proteome</keyword>
<evidence type="ECO:0000313" key="4">
    <source>
        <dbReference type="Proteomes" id="UP000214747"/>
    </source>
</evidence>
<sequence>MKKMSFLMLAAGSLAMLAAAKPVLRRYDDLNRRRAGTAPADNAPAQPAVIGEEDMQPVAQESSMVADGTQQHDPASPPAVQAAPAGIPPRKDGDFAPPVGA</sequence>
<feature type="region of interest" description="Disordered" evidence="1">
    <location>
        <begin position="32"/>
        <end position="101"/>
    </location>
</feature>
<keyword evidence="2" id="KW-0732">Signal</keyword>
<dbReference type="AlphaFoldDB" id="A0A225SRU4"/>
<evidence type="ECO:0000256" key="1">
    <source>
        <dbReference type="SAM" id="MobiDB-lite"/>
    </source>
</evidence>
<feature type="compositionally biased region" description="Polar residues" evidence="1">
    <location>
        <begin position="59"/>
        <end position="73"/>
    </location>
</feature>
<dbReference type="RefSeq" id="WP_088756110.1">
    <property type="nucleotide sequence ID" value="NZ_NJGV01000017.1"/>
</dbReference>
<reference evidence="3 4" key="1">
    <citation type="journal article" date="2010" name="Int. J. Syst. Evol. Microbiol.">
        <title>Reclassification of Herbaspirillum putei as a later heterotypic synonym of Herbaspirillum huttiense, with the description of H. huttiense subsp. huttiense subsp. nov. and H. huttiense subsp. putei subsp. nov., comb. nov., and description of Herbaspirillum aquaticum sp. nov.</title>
        <authorList>
            <person name="Dobritsa A.P."/>
            <person name="Reddy M.C."/>
            <person name="Samadpour M."/>
        </authorList>
    </citation>
    <scope>NUCLEOTIDE SEQUENCE [LARGE SCALE GENOMIC DNA]</scope>
    <source>
        <strain evidence="3 4">IEH 4430</strain>
    </source>
</reference>
<dbReference type="Proteomes" id="UP000214747">
    <property type="component" value="Unassembled WGS sequence"/>
</dbReference>
<dbReference type="EMBL" id="NJGV01000017">
    <property type="protein sequence ID" value="OWY33530.1"/>
    <property type="molecule type" value="Genomic_DNA"/>
</dbReference>
<feature type="signal peptide" evidence="2">
    <location>
        <begin position="1"/>
        <end position="20"/>
    </location>
</feature>
<evidence type="ECO:0000256" key="2">
    <source>
        <dbReference type="SAM" id="SignalP"/>
    </source>
</evidence>
<organism evidence="3 4">
    <name type="scientific">Herbaspirillum aquaticum</name>
    <dbReference type="NCBI Taxonomy" id="568783"/>
    <lineage>
        <taxon>Bacteria</taxon>
        <taxon>Pseudomonadati</taxon>
        <taxon>Pseudomonadota</taxon>
        <taxon>Betaproteobacteria</taxon>
        <taxon>Burkholderiales</taxon>
        <taxon>Oxalobacteraceae</taxon>
        <taxon>Herbaspirillum</taxon>
    </lineage>
</organism>
<proteinExistence type="predicted"/>
<gene>
    <name evidence="3" type="ORF">CEJ45_16280</name>
</gene>
<name>A0A225SRU4_9BURK</name>
<evidence type="ECO:0000313" key="3">
    <source>
        <dbReference type="EMBL" id="OWY33530.1"/>
    </source>
</evidence>
<comment type="caution">
    <text evidence="3">The sequence shown here is derived from an EMBL/GenBank/DDBJ whole genome shotgun (WGS) entry which is preliminary data.</text>
</comment>
<accession>A0A225SRU4</accession>
<protein>
    <submittedName>
        <fullName evidence="3">Uncharacterized protein</fullName>
    </submittedName>
</protein>
<feature type="chain" id="PRO_5013053332" evidence="2">
    <location>
        <begin position="21"/>
        <end position="101"/>
    </location>
</feature>